<dbReference type="Pfam" id="PF13899">
    <property type="entry name" value="Thioredoxin_7"/>
    <property type="match status" value="1"/>
</dbReference>
<reference evidence="4 5" key="1">
    <citation type="submission" date="2017-11" db="EMBL/GenBank/DDBJ databases">
        <title>Genomic Encyclopedia of Archaeal and Bacterial Type Strains, Phase II (KMG-II): From Individual Species to Whole Genera.</title>
        <authorList>
            <person name="Goeker M."/>
        </authorList>
    </citation>
    <scope>NUCLEOTIDE SEQUENCE [LARGE SCALE GENOMIC DNA]</scope>
    <source>
        <strain evidence="4 5">DSM 27617</strain>
    </source>
</reference>
<dbReference type="PROSITE" id="PS51352">
    <property type="entry name" value="THIOREDOXIN_2"/>
    <property type="match status" value="1"/>
</dbReference>
<dbReference type="InterPro" id="IPR036249">
    <property type="entry name" value="Thioredoxin-like_sf"/>
</dbReference>
<dbReference type="OrthoDB" id="981626at2"/>
<evidence type="ECO:0000313" key="5">
    <source>
        <dbReference type="Proteomes" id="UP000228740"/>
    </source>
</evidence>
<feature type="signal peptide" evidence="2">
    <location>
        <begin position="1"/>
        <end position="18"/>
    </location>
</feature>
<evidence type="ECO:0000256" key="2">
    <source>
        <dbReference type="SAM" id="SignalP"/>
    </source>
</evidence>
<organism evidence="4 5">
    <name type="scientific">Chryseobacterium geocarposphaerae</name>
    <dbReference type="NCBI Taxonomy" id="1416776"/>
    <lineage>
        <taxon>Bacteria</taxon>
        <taxon>Pseudomonadati</taxon>
        <taxon>Bacteroidota</taxon>
        <taxon>Flavobacteriia</taxon>
        <taxon>Flavobacteriales</taxon>
        <taxon>Weeksellaceae</taxon>
        <taxon>Chryseobacterium group</taxon>
        <taxon>Chryseobacterium</taxon>
    </lineage>
</organism>
<accession>A0A2M9CAN4</accession>
<feature type="domain" description="Thioredoxin" evidence="3">
    <location>
        <begin position="8"/>
        <end position="138"/>
    </location>
</feature>
<dbReference type="InterPro" id="IPR013766">
    <property type="entry name" value="Thioredoxin_domain"/>
</dbReference>
<keyword evidence="1 2" id="KW-0732">Signal</keyword>
<dbReference type="AlphaFoldDB" id="A0A2M9CAN4"/>
<dbReference type="Gene3D" id="3.40.30.10">
    <property type="entry name" value="Glutaredoxin"/>
    <property type="match status" value="1"/>
</dbReference>
<sequence length="138" mass="16344">MRKLLLTILFFISISVFSQITKTDTWDEAQKIALSENKDILIEFTGSSWCKPCIRMEKEVLSDPKFEEFAKDKFVLFVLDLQMPIKVDSENYQTFERYKKIHNVSFYPTYILTDSDGKEKIRLKGYYSLNNFIKKLSK</sequence>
<dbReference type="Proteomes" id="UP000228740">
    <property type="component" value="Unassembled WGS sequence"/>
</dbReference>
<feature type="chain" id="PRO_5014999980" evidence="2">
    <location>
        <begin position="19"/>
        <end position="138"/>
    </location>
</feature>
<dbReference type="PANTHER" id="PTHR15337">
    <property type="entry name" value="ANTERIOR GRADIENT PROTEIN-RELATED"/>
    <property type="match status" value="1"/>
</dbReference>
<protein>
    <submittedName>
        <fullName evidence="4">Thioredoxin-like protein</fullName>
    </submittedName>
</protein>
<keyword evidence="5" id="KW-1185">Reference proteome</keyword>
<dbReference type="InterPro" id="IPR051099">
    <property type="entry name" value="AGR/TXD"/>
</dbReference>
<dbReference type="SUPFAM" id="SSF52833">
    <property type="entry name" value="Thioredoxin-like"/>
    <property type="match status" value="1"/>
</dbReference>
<evidence type="ECO:0000256" key="1">
    <source>
        <dbReference type="ARBA" id="ARBA00022729"/>
    </source>
</evidence>
<dbReference type="PANTHER" id="PTHR15337:SF11">
    <property type="entry name" value="THIOREDOXIN DOMAIN-CONTAINING PROTEIN"/>
    <property type="match status" value="1"/>
</dbReference>
<evidence type="ECO:0000259" key="3">
    <source>
        <dbReference type="PROSITE" id="PS51352"/>
    </source>
</evidence>
<gene>
    <name evidence="4" type="ORF">CLV73_1933</name>
</gene>
<comment type="caution">
    <text evidence="4">The sequence shown here is derived from an EMBL/GenBank/DDBJ whole genome shotgun (WGS) entry which is preliminary data.</text>
</comment>
<name>A0A2M9CAN4_9FLAO</name>
<evidence type="ECO:0000313" key="4">
    <source>
        <dbReference type="EMBL" id="PJJ67913.1"/>
    </source>
</evidence>
<proteinExistence type="predicted"/>
<dbReference type="RefSeq" id="WP_157798775.1">
    <property type="nucleotide sequence ID" value="NZ_PGFD01000001.1"/>
</dbReference>
<dbReference type="EMBL" id="PGFD01000001">
    <property type="protein sequence ID" value="PJJ67913.1"/>
    <property type="molecule type" value="Genomic_DNA"/>
</dbReference>